<evidence type="ECO:0000313" key="7">
    <source>
        <dbReference type="Proteomes" id="UP000270524"/>
    </source>
</evidence>
<dbReference type="AlphaFoldDB" id="A0A0N8R071"/>
<evidence type="ECO:0000313" key="8">
    <source>
        <dbReference type="Proteomes" id="UP000281372"/>
    </source>
</evidence>
<reference evidence="1 5" key="1">
    <citation type="submission" date="2015-09" db="EMBL/GenBank/DDBJ databases">
        <title>Genome announcement of multiple Pseudomonas syringae strains.</title>
        <authorList>
            <person name="Thakur S."/>
            <person name="Wang P.W."/>
            <person name="Gong Y."/>
            <person name="Weir B.S."/>
            <person name="Guttman D.S."/>
        </authorList>
    </citation>
    <scope>NUCLEOTIDE SEQUENCE [LARGE SCALE GENOMIC DNA]</scope>
    <source>
        <strain evidence="1 5">ICMP2823</strain>
    </source>
</reference>
<evidence type="ECO:0000313" key="5">
    <source>
        <dbReference type="Proteomes" id="UP000050564"/>
    </source>
</evidence>
<evidence type="ECO:0000313" key="3">
    <source>
        <dbReference type="EMBL" id="RMN85413.1"/>
    </source>
</evidence>
<protein>
    <submittedName>
        <fullName evidence="1">Uncharacterized protein</fullName>
    </submittedName>
</protein>
<name>A0A0N8R071_PSECA</name>
<dbReference type="Proteomes" id="UP000270524">
    <property type="component" value="Unassembled WGS sequence"/>
</dbReference>
<accession>A0A0N8R071</accession>
<proteinExistence type="predicted"/>
<evidence type="ECO:0000313" key="2">
    <source>
        <dbReference type="EMBL" id="RMN40534.1"/>
    </source>
</evidence>
<evidence type="ECO:0000313" key="6">
    <source>
        <dbReference type="Proteomes" id="UP000269335"/>
    </source>
</evidence>
<organism evidence="1 5">
    <name type="scientific">Pseudomonas cannabina</name>
    <dbReference type="NCBI Taxonomy" id="86840"/>
    <lineage>
        <taxon>Bacteria</taxon>
        <taxon>Pseudomonadati</taxon>
        <taxon>Pseudomonadota</taxon>
        <taxon>Gammaproteobacteria</taxon>
        <taxon>Pseudomonadales</taxon>
        <taxon>Pseudomonadaceae</taxon>
        <taxon>Pseudomonas</taxon>
    </lineage>
</organism>
<dbReference type="Proteomes" id="UP000269335">
    <property type="component" value="Unassembled WGS sequence"/>
</dbReference>
<evidence type="ECO:0000313" key="1">
    <source>
        <dbReference type="EMBL" id="KPW80374.1"/>
    </source>
</evidence>
<sequence>MQIRLRRFDSDLGLHYLKAPQINVCGVFYWAAFYISDVKGQSWDTAKVDSLANTVACIS</sequence>
<reference evidence="6 7" key="2">
    <citation type="submission" date="2018-08" db="EMBL/GenBank/DDBJ databases">
        <title>Recombination of ecologically and evolutionarily significant loci maintains genetic cohesion in the Pseudomonas syringae species complex.</title>
        <authorList>
            <person name="Dillon M."/>
            <person name="Thakur S."/>
            <person name="Almeida R.N.D."/>
            <person name="Weir B.S."/>
            <person name="Guttman D.S."/>
        </authorList>
    </citation>
    <scope>NUCLEOTIDE SEQUENCE [LARGE SCALE GENOMIC DNA]</scope>
    <source>
        <strain evidence="3 6">ICMP 15201</strain>
        <strain evidence="4 7">ICMP 15203</strain>
        <strain evidence="2 8">ICMP 2821</strain>
    </source>
</reference>
<gene>
    <name evidence="1" type="ORF">ALO81_102371</name>
    <name evidence="4" type="ORF">ALQ51_102284</name>
    <name evidence="3" type="ORF">ALQ53_103674</name>
    <name evidence="2" type="ORF">ALQ64_102644</name>
</gene>
<dbReference type="EMBL" id="RBPH01000021">
    <property type="protein sequence ID" value="RMN85413.1"/>
    <property type="molecule type" value="Genomic_DNA"/>
</dbReference>
<evidence type="ECO:0000313" key="4">
    <source>
        <dbReference type="EMBL" id="RMO02462.1"/>
    </source>
</evidence>
<comment type="caution">
    <text evidence="1">The sequence shown here is derived from an EMBL/GenBank/DDBJ whole genome shotgun (WGS) entry which is preliminary data.</text>
</comment>
<dbReference type="EMBL" id="RBPJ01000049">
    <property type="protein sequence ID" value="RMO02462.1"/>
    <property type="molecule type" value="Genomic_DNA"/>
</dbReference>
<dbReference type="Proteomes" id="UP000050564">
    <property type="component" value="Unassembled WGS sequence"/>
</dbReference>
<dbReference type="EMBL" id="RBOW01000090">
    <property type="protein sequence ID" value="RMN40534.1"/>
    <property type="molecule type" value="Genomic_DNA"/>
</dbReference>
<dbReference type="Proteomes" id="UP000281372">
    <property type="component" value="Unassembled WGS sequence"/>
</dbReference>
<dbReference type="EMBL" id="LJPX01000070">
    <property type="protein sequence ID" value="KPW80374.1"/>
    <property type="molecule type" value="Genomic_DNA"/>
</dbReference>